<reference evidence="2 3" key="1">
    <citation type="journal article" date="2014" name="Nat. Genet.">
        <title>Genome and transcriptome of the porcine whipworm Trichuris suis.</title>
        <authorList>
            <person name="Jex A.R."/>
            <person name="Nejsum P."/>
            <person name="Schwarz E.M."/>
            <person name="Hu L."/>
            <person name="Young N.D."/>
            <person name="Hall R.S."/>
            <person name="Korhonen P.K."/>
            <person name="Liao S."/>
            <person name="Thamsborg S."/>
            <person name="Xia J."/>
            <person name="Xu P."/>
            <person name="Wang S."/>
            <person name="Scheerlinck J.P."/>
            <person name="Hofmann A."/>
            <person name="Sternberg P.W."/>
            <person name="Wang J."/>
            <person name="Gasser R.B."/>
        </authorList>
    </citation>
    <scope>NUCLEOTIDE SEQUENCE [LARGE SCALE GENOMIC DNA]</scope>
    <source>
        <strain evidence="2">DCEP-RM93F</strain>
        <strain evidence="1">DCEP-RM93M</strain>
    </source>
</reference>
<organism evidence="2">
    <name type="scientific">Trichuris suis</name>
    <name type="common">pig whipworm</name>
    <dbReference type="NCBI Taxonomy" id="68888"/>
    <lineage>
        <taxon>Eukaryota</taxon>
        <taxon>Metazoa</taxon>
        <taxon>Ecdysozoa</taxon>
        <taxon>Nematoda</taxon>
        <taxon>Enoplea</taxon>
        <taxon>Dorylaimia</taxon>
        <taxon>Trichinellida</taxon>
        <taxon>Trichuridae</taxon>
        <taxon>Trichuris</taxon>
    </lineage>
</organism>
<evidence type="ECO:0000313" key="1">
    <source>
        <dbReference type="EMBL" id="KFD53858.1"/>
    </source>
</evidence>
<proteinExistence type="predicted"/>
<evidence type="ECO:0000313" key="3">
    <source>
        <dbReference type="Proteomes" id="UP000030764"/>
    </source>
</evidence>
<name>A0A085NQA6_9BILA</name>
<sequence length="77" mass="8585">MELAVSSSGVVEHVLTCRCPDDQITVTRMHQEPFFRLVKLKEALYIRQNPCINRDEGVEVSATWSAVAVGADRATTH</sequence>
<dbReference type="AlphaFoldDB" id="A0A085NQA6"/>
<keyword evidence="3" id="KW-1185">Reference proteome</keyword>
<dbReference type="EMBL" id="KL367481">
    <property type="protein sequence ID" value="KFD71652.1"/>
    <property type="molecule type" value="Genomic_DNA"/>
</dbReference>
<dbReference type="EMBL" id="KL363213">
    <property type="protein sequence ID" value="KFD53858.1"/>
    <property type="molecule type" value="Genomic_DNA"/>
</dbReference>
<accession>A0A085NQA6</accession>
<dbReference type="Proteomes" id="UP000030764">
    <property type="component" value="Unassembled WGS sequence"/>
</dbReference>
<protein>
    <submittedName>
        <fullName evidence="2">Uncharacterized protein</fullName>
    </submittedName>
</protein>
<dbReference type="Proteomes" id="UP000030758">
    <property type="component" value="Unassembled WGS sequence"/>
</dbReference>
<gene>
    <name evidence="1" type="ORF">M513_05364</name>
    <name evidence="2" type="ORF">M514_05364</name>
</gene>
<evidence type="ECO:0000313" key="2">
    <source>
        <dbReference type="EMBL" id="KFD71652.1"/>
    </source>
</evidence>